<keyword evidence="3" id="KW-0804">Transcription</keyword>
<dbReference type="Proteomes" id="UP000676917">
    <property type="component" value="Unassembled WGS sequence"/>
</dbReference>
<dbReference type="InterPro" id="IPR036388">
    <property type="entry name" value="WH-like_DNA-bd_sf"/>
</dbReference>
<gene>
    <name evidence="5" type="ORF">J43TS3_16890</name>
</gene>
<accession>A0A919XAK4</accession>
<dbReference type="Pfam" id="PF00196">
    <property type="entry name" value="GerE"/>
    <property type="match status" value="1"/>
</dbReference>
<dbReference type="Gene3D" id="1.10.10.10">
    <property type="entry name" value="Winged helix-like DNA-binding domain superfamily/Winged helix DNA-binding domain"/>
    <property type="match status" value="1"/>
</dbReference>
<proteinExistence type="predicted"/>
<dbReference type="AlphaFoldDB" id="A0A919XAK4"/>
<dbReference type="SUPFAM" id="SSF52540">
    <property type="entry name" value="P-loop containing nucleoside triphosphate hydrolases"/>
    <property type="match status" value="1"/>
</dbReference>
<evidence type="ECO:0000256" key="2">
    <source>
        <dbReference type="ARBA" id="ARBA00023125"/>
    </source>
</evidence>
<dbReference type="GO" id="GO:0005524">
    <property type="term" value="F:ATP binding"/>
    <property type="evidence" value="ECO:0007669"/>
    <property type="project" value="InterPro"/>
</dbReference>
<dbReference type="SMART" id="SM00421">
    <property type="entry name" value="HTH_LUXR"/>
    <property type="match status" value="1"/>
</dbReference>
<keyword evidence="1" id="KW-0805">Transcription regulation</keyword>
<evidence type="ECO:0000256" key="3">
    <source>
        <dbReference type="ARBA" id="ARBA00023163"/>
    </source>
</evidence>
<keyword evidence="6" id="KW-1185">Reference proteome</keyword>
<dbReference type="GO" id="GO:0003677">
    <property type="term" value="F:DNA binding"/>
    <property type="evidence" value="ECO:0007669"/>
    <property type="project" value="UniProtKB-KW"/>
</dbReference>
<dbReference type="PANTHER" id="PTHR44688:SF16">
    <property type="entry name" value="DNA-BINDING TRANSCRIPTIONAL ACTIVATOR DEVR_DOSR"/>
    <property type="match status" value="1"/>
</dbReference>
<dbReference type="Pfam" id="PF01637">
    <property type="entry name" value="ATPase_2"/>
    <property type="match status" value="1"/>
</dbReference>
<dbReference type="PANTHER" id="PTHR44688">
    <property type="entry name" value="DNA-BINDING TRANSCRIPTIONAL ACTIVATOR DEVR_DOSR"/>
    <property type="match status" value="1"/>
</dbReference>
<dbReference type="InterPro" id="IPR011579">
    <property type="entry name" value="ATPase_dom"/>
</dbReference>
<dbReference type="PROSITE" id="PS50043">
    <property type="entry name" value="HTH_LUXR_2"/>
    <property type="match status" value="1"/>
</dbReference>
<evidence type="ECO:0000313" key="6">
    <source>
        <dbReference type="Proteomes" id="UP000676917"/>
    </source>
</evidence>
<reference evidence="5" key="1">
    <citation type="submission" date="2021-03" db="EMBL/GenBank/DDBJ databases">
        <title>Antimicrobial resistance genes in bacteria isolated from Japanese honey, and their potential for conferring macrolide and lincosamide resistance in the American foulbrood pathogen Paenibacillus larvae.</title>
        <authorList>
            <person name="Okamoto M."/>
            <person name="Kumagai M."/>
            <person name="Kanamori H."/>
            <person name="Takamatsu D."/>
        </authorList>
    </citation>
    <scope>NUCLEOTIDE SEQUENCE</scope>
    <source>
        <strain evidence="5">J43TS3</strain>
    </source>
</reference>
<name>A0A919XAK4_9BACI</name>
<dbReference type="InterPro" id="IPR027417">
    <property type="entry name" value="P-loop_NTPase"/>
</dbReference>
<organism evidence="5 6">
    <name type="scientific">Ornithinibacillus bavariensis</name>
    <dbReference type="NCBI Taxonomy" id="545502"/>
    <lineage>
        <taxon>Bacteria</taxon>
        <taxon>Bacillati</taxon>
        <taxon>Bacillota</taxon>
        <taxon>Bacilli</taxon>
        <taxon>Bacillales</taxon>
        <taxon>Bacillaceae</taxon>
        <taxon>Ornithinibacillus</taxon>
    </lineage>
</organism>
<comment type="caution">
    <text evidence="5">The sequence shown here is derived from an EMBL/GenBank/DDBJ whole genome shotgun (WGS) entry which is preliminary data.</text>
</comment>
<dbReference type="RefSeq" id="WP_212920553.1">
    <property type="nucleotide sequence ID" value="NZ_BORP01000002.1"/>
</dbReference>
<feature type="domain" description="HTH luxR-type" evidence="4">
    <location>
        <begin position="611"/>
        <end position="676"/>
    </location>
</feature>
<evidence type="ECO:0000256" key="1">
    <source>
        <dbReference type="ARBA" id="ARBA00023015"/>
    </source>
</evidence>
<dbReference type="Gene3D" id="3.40.50.300">
    <property type="entry name" value="P-loop containing nucleotide triphosphate hydrolases"/>
    <property type="match status" value="1"/>
</dbReference>
<keyword evidence="2" id="KW-0238">DNA-binding</keyword>
<dbReference type="InterPro" id="IPR000792">
    <property type="entry name" value="Tscrpt_reg_LuxR_C"/>
</dbReference>
<dbReference type="GO" id="GO:0006355">
    <property type="term" value="P:regulation of DNA-templated transcription"/>
    <property type="evidence" value="ECO:0007669"/>
    <property type="project" value="InterPro"/>
</dbReference>
<evidence type="ECO:0000313" key="5">
    <source>
        <dbReference type="EMBL" id="GIO27078.1"/>
    </source>
</evidence>
<dbReference type="SUPFAM" id="SSF46894">
    <property type="entry name" value="C-terminal effector domain of the bipartite response regulators"/>
    <property type="match status" value="1"/>
</dbReference>
<dbReference type="InterPro" id="IPR016032">
    <property type="entry name" value="Sig_transdc_resp-reg_C-effctor"/>
</dbReference>
<dbReference type="EMBL" id="BORP01000002">
    <property type="protein sequence ID" value="GIO27078.1"/>
    <property type="molecule type" value="Genomic_DNA"/>
</dbReference>
<dbReference type="CDD" id="cd06170">
    <property type="entry name" value="LuxR_C_like"/>
    <property type="match status" value="1"/>
</dbReference>
<evidence type="ECO:0000259" key="4">
    <source>
        <dbReference type="PROSITE" id="PS50043"/>
    </source>
</evidence>
<sequence>MNIHEGSSTSFKGINEIIQEVEDAYFVGRNEELKFFCDFLTAQNPKQRIIHFYGSAGIGKTFLLNKFARIAEAQHIPFLHLDARDFPNTAEGLFSHFQASLTTFIATHELDYSPPTEVESSLQILNQLGEKIIIVIDSFEQLSTLDRWYRETLLRYLRPNFYIILAGRKPLTGEWVESPAWRKITKQIQLNPFTYDDTLLFLTKNEITESSDIQAIWKYTSGNPLLLSLATMSNISSKVSLKYESDSELLGALTKRWLSEATNERIISLIEVAALFHQFDQQVISTILQEEISNKKFNELISLSFVHKAKKGWSIQELIRDTIRIELKHKNPERYETLTNKIIQYYYHRVLNYPTKEDIASFFYHIGDDVIQSVFFQDTALDTSMYLEPIGEYNFEEVESFFKYIKENISESITNYYNRTTNLSFQFDASIEHNKQELKLIGPEYIKKMGYDGSNLLKRINGEVIGISIVVPIHKETLPLLENEPVSRAYFKSLTEAEKSYYNVPVEKPAGYFIRYQNYKYPSDSAARAHLLYSLFPLIFSKGRLIISTPLKLFQDLLYKFGFQTVPKAVHYDYGEHNPTPTFLLDVSGPRLAPYLNQFLKEYKQKNELDVIIEEFSLTKREQEIVKLLLEEKTILDIAKELYIAEITVKKALSRIYQKANVKNRIQLTKRIMQLLK</sequence>
<protein>
    <recommendedName>
        <fullName evidence="4">HTH luxR-type domain-containing protein</fullName>
    </recommendedName>
</protein>